<evidence type="ECO:0000256" key="1">
    <source>
        <dbReference type="SAM" id="Coils"/>
    </source>
</evidence>
<comment type="caution">
    <text evidence="2">The sequence shown here is derived from an EMBL/GenBank/DDBJ whole genome shotgun (WGS) entry which is preliminary data.</text>
</comment>
<reference evidence="2 3" key="1">
    <citation type="submission" date="2018-06" db="EMBL/GenBank/DDBJ databases">
        <title>Genomic Encyclopedia of Archaeal and Bacterial Type Strains, Phase II (KMG-II): from individual species to whole genera.</title>
        <authorList>
            <person name="Goeker M."/>
        </authorList>
    </citation>
    <scope>NUCLEOTIDE SEQUENCE [LARGE SCALE GENOMIC DNA]</scope>
    <source>
        <strain evidence="2 3">DSM 15361</strain>
    </source>
</reference>
<dbReference type="Proteomes" id="UP000249542">
    <property type="component" value="Unassembled WGS sequence"/>
</dbReference>
<protein>
    <submittedName>
        <fullName evidence="2">Uncharacterized protein</fullName>
    </submittedName>
</protein>
<proteinExistence type="predicted"/>
<dbReference type="RefSeq" id="WP_111542148.1">
    <property type="nucleotide sequence ID" value="NZ_QKYV01000023.1"/>
</dbReference>
<organism evidence="2 3">
    <name type="scientific">Mesonia algae</name>
    <dbReference type="NCBI Taxonomy" id="213248"/>
    <lineage>
        <taxon>Bacteria</taxon>
        <taxon>Pseudomonadati</taxon>
        <taxon>Bacteroidota</taxon>
        <taxon>Flavobacteriia</taxon>
        <taxon>Flavobacteriales</taxon>
        <taxon>Flavobacteriaceae</taxon>
        <taxon>Mesonia</taxon>
    </lineage>
</organism>
<keyword evidence="3" id="KW-1185">Reference proteome</keyword>
<dbReference type="EMBL" id="QKYV01000023">
    <property type="protein sequence ID" value="PZW36987.1"/>
    <property type="molecule type" value="Genomic_DNA"/>
</dbReference>
<accession>A0A2W7HU37</accession>
<dbReference type="AlphaFoldDB" id="A0A2W7HU37"/>
<evidence type="ECO:0000313" key="3">
    <source>
        <dbReference type="Proteomes" id="UP000249542"/>
    </source>
</evidence>
<evidence type="ECO:0000313" key="2">
    <source>
        <dbReference type="EMBL" id="PZW36987.1"/>
    </source>
</evidence>
<name>A0A2W7HU37_9FLAO</name>
<keyword evidence="1" id="KW-0175">Coiled coil</keyword>
<sequence length="262" mass="30420">MKLKENEFKLEYVIDYDNPITVSEFTNALKAISNEYEKFLFDKYGSERPEAKLYVEEIKKGSIVATLVEYSAALLPFLGEVNTVFEFGNFIKNSYDYLLGDKAKNEDDKNLDAKDLTNLLKIIEPGTHKSNNISIEIKGKNNTLILNPLNANEIESRAIRDKIKEERKELLNKEKTIKHKQAIYLEQIKRDLESKKGNKGVIKELNENSLNIIWENEDEKQKMLNCDDNPLKMIFIVDVEIMEVNSETKLYKIIKLHEIIEP</sequence>
<gene>
    <name evidence="2" type="ORF">LX95_02900</name>
</gene>
<feature type="coiled-coil region" evidence="1">
    <location>
        <begin position="149"/>
        <end position="180"/>
    </location>
</feature>